<evidence type="ECO:0000313" key="4">
    <source>
        <dbReference type="EMBL" id="CAL6088412.1"/>
    </source>
</evidence>
<reference evidence="2" key="1">
    <citation type="submission" date="2023-06" db="EMBL/GenBank/DDBJ databases">
        <authorList>
            <person name="Kurt Z."/>
        </authorList>
    </citation>
    <scope>NUCLEOTIDE SEQUENCE</scope>
</reference>
<dbReference type="AlphaFoldDB" id="A0AA86V463"/>
<dbReference type="EMBL" id="CAXDID020000408">
    <property type="protein sequence ID" value="CAL6088412.1"/>
    <property type="molecule type" value="Genomic_DNA"/>
</dbReference>
<accession>A0AA86V463</accession>
<protein>
    <submittedName>
        <fullName evidence="3">Hypothetical_protein</fullName>
    </submittedName>
</protein>
<evidence type="ECO:0000313" key="1">
    <source>
        <dbReference type="EMBL" id="CAI9949386.1"/>
    </source>
</evidence>
<evidence type="ECO:0000313" key="3">
    <source>
        <dbReference type="EMBL" id="CAL6062072.1"/>
    </source>
</evidence>
<reference evidence="3 5" key="2">
    <citation type="submission" date="2024-07" db="EMBL/GenBank/DDBJ databases">
        <authorList>
            <person name="Akdeniz Z."/>
        </authorList>
    </citation>
    <scope>NUCLEOTIDE SEQUENCE [LARGE SCALE GENOMIC DNA]</scope>
</reference>
<dbReference type="EMBL" id="CATOUU010000872">
    <property type="protein sequence ID" value="CAI9956293.1"/>
    <property type="molecule type" value="Genomic_DNA"/>
</dbReference>
<name>A0AA86V463_9EUKA</name>
<proteinExistence type="predicted"/>
<organism evidence="2">
    <name type="scientific">Hexamita inflata</name>
    <dbReference type="NCBI Taxonomy" id="28002"/>
    <lineage>
        <taxon>Eukaryota</taxon>
        <taxon>Metamonada</taxon>
        <taxon>Diplomonadida</taxon>
        <taxon>Hexamitidae</taxon>
        <taxon>Hexamitinae</taxon>
        <taxon>Hexamita</taxon>
    </lineage>
</organism>
<sequence>MIITSYYNYTTEFSIKENKKEDQFPNQIIVGLKFNQLIVTFELVELTTPKDIQDVEQQLPRTQQFLIYKKLFYVPIRVIFPVLLEAKNKLIQRFLTVEPSDCFCKIFNQQLV</sequence>
<evidence type="ECO:0000313" key="2">
    <source>
        <dbReference type="EMBL" id="CAI9956293.1"/>
    </source>
</evidence>
<keyword evidence="5" id="KW-1185">Reference proteome</keyword>
<comment type="caution">
    <text evidence="2">The sequence shown here is derived from an EMBL/GenBank/DDBJ whole genome shotgun (WGS) entry which is preliminary data.</text>
</comment>
<dbReference type="Proteomes" id="UP001642409">
    <property type="component" value="Unassembled WGS sequence"/>
</dbReference>
<evidence type="ECO:0000313" key="5">
    <source>
        <dbReference type="Proteomes" id="UP001642409"/>
    </source>
</evidence>
<dbReference type="EMBL" id="CATOUU010000796">
    <property type="protein sequence ID" value="CAI9949386.1"/>
    <property type="molecule type" value="Genomic_DNA"/>
</dbReference>
<gene>
    <name evidence="1" type="ORF">HINF_LOCUS37031</name>
    <name evidence="2" type="ORF">HINF_LOCUS43938</name>
    <name evidence="3" type="ORF">HINF_LOCUS50015</name>
    <name evidence="4" type="ORF">HINF_LOCUS64114</name>
</gene>
<dbReference type="EMBL" id="CAXDID020000237">
    <property type="protein sequence ID" value="CAL6062072.1"/>
    <property type="molecule type" value="Genomic_DNA"/>
</dbReference>